<dbReference type="EMBL" id="BAAAUX010000029">
    <property type="protein sequence ID" value="GAA2815514.1"/>
    <property type="molecule type" value="Genomic_DNA"/>
</dbReference>
<evidence type="ECO:0000313" key="4">
    <source>
        <dbReference type="Proteomes" id="UP001500979"/>
    </source>
</evidence>
<proteinExistence type="inferred from homology"/>
<comment type="caution">
    <text evidence="3">The sequence shown here is derived from an EMBL/GenBank/DDBJ whole genome shotgun (WGS) entry which is preliminary data.</text>
</comment>
<reference evidence="3 4" key="1">
    <citation type="journal article" date="2019" name="Int. J. Syst. Evol. Microbiol.">
        <title>The Global Catalogue of Microorganisms (GCM) 10K type strain sequencing project: providing services to taxonomists for standard genome sequencing and annotation.</title>
        <authorList>
            <consortium name="The Broad Institute Genomics Platform"/>
            <consortium name="The Broad Institute Genome Sequencing Center for Infectious Disease"/>
            <person name="Wu L."/>
            <person name="Ma J."/>
        </authorList>
    </citation>
    <scope>NUCLEOTIDE SEQUENCE [LARGE SCALE GENOMIC DNA]</scope>
    <source>
        <strain evidence="3 4">JCM 9383</strain>
    </source>
</reference>
<evidence type="ECO:0008006" key="5">
    <source>
        <dbReference type="Google" id="ProtNLM"/>
    </source>
</evidence>
<dbReference type="PANTHER" id="PTHR21661">
    <property type="entry name" value="EPOXIDE HYDROLASE 1-RELATED"/>
    <property type="match status" value="1"/>
</dbReference>
<dbReference type="PANTHER" id="PTHR21661:SF35">
    <property type="entry name" value="EPOXIDE HYDROLASE"/>
    <property type="match status" value="1"/>
</dbReference>
<accession>A0ABN3VKZ2</accession>
<dbReference type="SUPFAM" id="SSF53474">
    <property type="entry name" value="alpha/beta-Hydrolases"/>
    <property type="match status" value="1"/>
</dbReference>
<gene>
    <name evidence="3" type="ORF">GCM10010470_58720</name>
</gene>
<keyword evidence="2" id="KW-0378">Hydrolase</keyword>
<sequence length="95" mass="11054">MLYWLTSTATSSARLYADSEWYGSDPDVWGRRVDVPTGIAHYPFEKTRAPRRWSEIQRNVAYWAELPRGGHFAAFEQPDLFTTDLRNFARVLASR</sequence>
<evidence type="ECO:0000256" key="2">
    <source>
        <dbReference type="ARBA" id="ARBA00022801"/>
    </source>
</evidence>
<dbReference type="InterPro" id="IPR029058">
    <property type="entry name" value="AB_hydrolase_fold"/>
</dbReference>
<comment type="similarity">
    <text evidence="1">Belongs to the peptidase S33 family.</text>
</comment>
<evidence type="ECO:0000256" key="1">
    <source>
        <dbReference type="ARBA" id="ARBA00010088"/>
    </source>
</evidence>
<dbReference type="Proteomes" id="UP001500979">
    <property type="component" value="Unassembled WGS sequence"/>
</dbReference>
<protein>
    <recommendedName>
        <fullName evidence="5">Epoxide hydrolase</fullName>
    </recommendedName>
</protein>
<organism evidence="3 4">
    <name type="scientific">Saccharopolyspora taberi</name>
    <dbReference type="NCBI Taxonomy" id="60895"/>
    <lineage>
        <taxon>Bacteria</taxon>
        <taxon>Bacillati</taxon>
        <taxon>Actinomycetota</taxon>
        <taxon>Actinomycetes</taxon>
        <taxon>Pseudonocardiales</taxon>
        <taxon>Pseudonocardiaceae</taxon>
        <taxon>Saccharopolyspora</taxon>
    </lineage>
</organism>
<evidence type="ECO:0000313" key="3">
    <source>
        <dbReference type="EMBL" id="GAA2815514.1"/>
    </source>
</evidence>
<keyword evidence="4" id="KW-1185">Reference proteome</keyword>
<name>A0ABN3VKZ2_9PSEU</name>
<dbReference type="Gene3D" id="3.40.50.1820">
    <property type="entry name" value="alpha/beta hydrolase"/>
    <property type="match status" value="1"/>
</dbReference>